<reference evidence="8" key="1">
    <citation type="submission" date="2018-02" db="EMBL/GenBank/DDBJ databases">
        <authorList>
            <person name="Clavel T."/>
            <person name="Strowig T."/>
        </authorList>
    </citation>
    <scope>NUCLEOTIDE SEQUENCE [LARGE SCALE GENOMIC DNA]</scope>
    <source>
        <strain evidence="8">DSM 103720</strain>
    </source>
</reference>
<comment type="similarity">
    <text evidence="1">Belongs to the sigma-70 factor family. ECF subfamily.</text>
</comment>
<protein>
    <submittedName>
        <fullName evidence="7">Sigma-70 family RNA polymerase sigma factor</fullName>
    </submittedName>
</protein>
<dbReference type="GO" id="GO:0016987">
    <property type="term" value="F:sigma factor activity"/>
    <property type="evidence" value="ECO:0007669"/>
    <property type="project" value="UniProtKB-KW"/>
</dbReference>
<organism evidence="7 8">
    <name type="scientific">Duncaniella muris</name>
    <dbReference type="NCBI Taxonomy" id="2094150"/>
    <lineage>
        <taxon>Bacteria</taxon>
        <taxon>Pseudomonadati</taxon>
        <taxon>Bacteroidota</taxon>
        <taxon>Bacteroidia</taxon>
        <taxon>Bacteroidales</taxon>
        <taxon>Muribaculaceae</taxon>
        <taxon>Duncaniella</taxon>
    </lineage>
</organism>
<evidence type="ECO:0000256" key="2">
    <source>
        <dbReference type="ARBA" id="ARBA00023015"/>
    </source>
</evidence>
<evidence type="ECO:0000313" key="8">
    <source>
        <dbReference type="Proteomes" id="UP000244905"/>
    </source>
</evidence>
<dbReference type="AlphaFoldDB" id="A0A2V1IMJ7"/>
<dbReference type="NCBIfam" id="TIGR02937">
    <property type="entry name" value="sigma70-ECF"/>
    <property type="match status" value="1"/>
</dbReference>
<keyword evidence="3" id="KW-0731">Sigma factor</keyword>
<keyword evidence="4" id="KW-0804">Transcription</keyword>
<evidence type="ECO:0000313" key="7">
    <source>
        <dbReference type="EMBL" id="PWB03985.1"/>
    </source>
</evidence>
<proteinExistence type="inferred from homology"/>
<evidence type="ECO:0000256" key="1">
    <source>
        <dbReference type="ARBA" id="ARBA00010641"/>
    </source>
</evidence>
<keyword evidence="8" id="KW-1185">Reference proteome</keyword>
<dbReference type="Pfam" id="PF04542">
    <property type="entry name" value="Sigma70_r2"/>
    <property type="match status" value="1"/>
</dbReference>
<dbReference type="Proteomes" id="UP000244905">
    <property type="component" value="Unassembled WGS sequence"/>
</dbReference>
<dbReference type="SUPFAM" id="SSF88946">
    <property type="entry name" value="Sigma2 domain of RNA polymerase sigma factors"/>
    <property type="match status" value="1"/>
</dbReference>
<evidence type="ECO:0000259" key="6">
    <source>
        <dbReference type="Pfam" id="PF08281"/>
    </source>
</evidence>
<comment type="caution">
    <text evidence="7">The sequence shown here is derived from an EMBL/GenBank/DDBJ whole genome shotgun (WGS) entry which is preliminary data.</text>
</comment>
<dbReference type="InterPro" id="IPR013249">
    <property type="entry name" value="RNA_pol_sigma70_r4_t2"/>
</dbReference>
<dbReference type="InterPro" id="IPR013325">
    <property type="entry name" value="RNA_pol_sigma_r2"/>
</dbReference>
<dbReference type="GO" id="GO:0006352">
    <property type="term" value="P:DNA-templated transcription initiation"/>
    <property type="evidence" value="ECO:0007669"/>
    <property type="project" value="InterPro"/>
</dbReference>
<evidence type="ECO:0000256" key="3">
    <source>
        <dbReference type="ARBA" id="ARBA00023082"/>
    </source>
</evidence>
<dbReference type="RefSeq" id="WP_107031329.1">
    <property type="nucleotide sequence ID" value="NZ_CAJSYL010000025.1"/>
</dbReference>
<evidence type="ECO:0000256" key="4">
    <source>
        <dbReference type="ARBA" id="ARBA00023163"/>
    </source>
</evidence>
<dbReference type="InterPro" id="IPR036388">
    <property type="entry name" value="WH-like_DNA-bd_sf"/>
</dbReference>
<dbReference type="InterPro" id="IPR013324">
    <property type="entry name" value="RNA_pol_sigma_r3/r4-like"/>
</dbReference>
<accession>A0A2V1IMJ7</accession>
<dbReference type="InterPro" id="IPR007627">
    <property type="entry name" value="RNA_pol_sigma70_r2"/>
</dbReference>
<dbReference type="EMBL" id="PUEC01000003">
    <property type="protein sequence ID" value="PWB03985.1"/>
    <property type="molecule type" value="Genomic_DNA"/>
</dbReference>
<gene>
    <name evidence="7" type="ORF">C5O23_02265</name>
</gene>
<sequence>MRQSEKESRFMKVVNDSRQLICKVCYMYATDRDHFQDLYQEVLANIWVGLDSFRGEAAISTWLYRTAINTCVTFFRRHNTHATAMTSLDFAADLEADDSSLRAEQLREMYSLISGLDKLDKAIILMWLDERSYDEIAEVTGFTRNNVATRLHRIKSRLARQSNR</sequence>
<feature type="domain" description="RNA polymerase sigma factor 70 region 4 type 2" evidence="6">
    <location>
        <begin position="107"/>
        <end position="158"/>
    </location>
</feature>
<dbReference type="Gene3D" id="1.10.1740.10">
    <property type="match status" value="1"/>
</dbReference>
<dbReference type="Pfam" id="PF08281">
    <property type="entry name" value="Sigma70_r4_2"/>
    <property type="match status" value="1"/>
</dbReference>
<evidence type="ECO:0000259" key="5">
    <source>
        <dbReference type="Pfam" id="PF04542"/>
    </source>
</evidence>
<dbReference type="InterPro" id="IPR014284">
    <property type="entry name" value="RNA_pol_sigma-70_dom"/>
</dbReference>
<dbReference type="PANTHER" id="PTHR43133:SF45">
    <property type="entry name" value="RNA POLYMERASE ECF-TYPE SIGMA FACTOR"/>
    <property type="match status" value="1"/>
</dbReference>
<feature type="domain" description="RNA polymerase sigma-70 region 2" evidence="5">
    <location>
        <begin position="15"/>
        <end position="79"/>
    </location>
</feature>
<dbReference type="Gene3D" id="1.10.10.10">
    <property type="entry name" value="Winged helix-like DNA-binding domain superfamily/Winged helix DNA-binding domain"/>
    <property type="match status" value="1"/>
</dbReference>
<dbReference type="SUPFAM" id="SSF88659">
    <property type="entry name" value="Sigma3 and sigma4 domains of RNA polymerase sigma factors"/>
    <property type="match status" value="1"/>
</dbReference>
<dbReference type="PANTHER" id="PTHR43133">
    <property type="entry name" value="RNA POLYMERASE ECF-TYPE SIGMA FACTO"/>
    <property type="match status" value="1"/>
</dbReference>
<name>A0A2V1IMJ7_9BACT</name>
<dbReference type="GO" id="GO:0003677">
    <property type="term" value="F:DNA binding"/>
    <property type="evidence" value="ECO:0007669"/>
    <property type="project" value="InterPro"/>
</dbReference>
<keyword evidence="2" id="KW-0805">Transcription regulation</keyword>
<dbReference type="InterPro" id="IPR039425">
    <property type="entry name" value="RNA_pol_sigma-70-like"/>
</dbReference>